<keyword evidence="2" id="KW-1185">Reference proteome</keyword>
<accession>A0A8J3F8G9</accession>
<proteinExistence type="predicted"/>
<dbReference type="EMBL" id="BMQB01000003">
    <property type="protein sequence ID" value="GGJ86925.1"/>
    <property type="molecule type" value="Genomic_DNA"/>
</dbReference>
<dbReference type="AlphaFoldDB" id="A0A8J3F8G9"/>
<organism evidence="1 2">
    <name type="scientific">Pilimelia anulata</name>
    <dbReference type="NCBI Taxonomy" id="53371"/>
    <lineage>
        <taxon>Bacteria</taxon>
        <taxon>Bacillati</taxon>
        <taxon>Actinomycetota</taxon>
        <taxon>Actinomycetes</taxon>
        <taxon>Micromonosporales</taxon>
        <taxon>Micromonosporaceae</taxon>
        <taxon>Pilimelia</taxon>
    </lineage>
</organism>
<evidence type="ECO:0000313" key="2">
    <source>
        <dbReference type="Proteomes" id="UP000649739"/>
    </source>
</evidence>
<comment type="caution">
    <text evidence="1">The sequence shown here is derived from an EMBL/GenBank/DDBJ whole genome shotgun (WGS) entry which is preliminary data.</text>
</comment>
<dbReference type="RefSeq" id="WP_189169410.1">
    <property type="nucleotide sequence ID" value="NZ_BMQB01000003.1"/>
</dbReference>
<sequence length="90" mass="10070">MTARAIQCPYWCDRNGCPTDAPDGVLLHRRDLGGIVRRDGRRLTAEVCQLTDDRGADAALLWLGDEEITGAELAELWPQLEIARRLLQPD</sequence>
<reference evidence="1" key="2">
    <citation type="submission" date="2020-09" db="EMBL/GenBank/DDBJ databases">
        <authorList>
            <person name="Sun Q."/>
            <person name="Ohkuma M."/>
        </authorList>
    </citation>
    <scope>NUCLEOTIDE SEQUENCE</scope>
    <source>
        <strain evidence="1">JCM 3090</strain>
    </source>
</reference>
<evidence type="ECO:0000313" key="1">
    <source>
        <dbReference type="EMBL" id="GGJ86925.1"/>
    </source>
</evidence>
<dbReference type="Proteomes" id="UP000649739">
    <property type="component" value="Unassembled WGS sequence"/>
</dbReference>
<name>A0A8J3F8G9_9ACTN</name>
<protein>
    <submittedName>
        <fullName evidence="1">Uncharacterized protein</fullName>
    </submittedName>
</protein>
<reference evidence="1" key="1">
    <citation type="journal article" date="2014" name="Int. J. Syst. Evol. Microbiol.">
        <title>Complete genome sequence of Corynebacterium casei LMG S-19264T (=DSM 44701T), isolated from a smear-ripened cheese.</title>
        <authorList>
            <consortium name="US DOE Joint Genome Institute (JGI-PGF)"/>
            <person name="Walter F."/>
            <person name="Albersmeier A."/>
            <person name="Kalinowski J."/>
            <person name="Ruckert C."/>
        </authorList>
    </citation>
    <scope>NUCLEOTIDE SEQUENCE</scope>
    <source>
        <strain evidence="1">JCM 3090</strain>
    </source>
</reference>
<gene>
    <name evidence="1" type="ORF">GCM10010123_15620</name>
</gene>